<reference evidence="9 10" key="1">
    <citation type="submission" date="2016-11" db="EMBL/GenBank/DDBJ databases">
        <authorList>
            <person name="Jaros S."/>
            <person name="Januszkiewicz K."/>
            <person name="Wedrychowicz H."/>
        </authorList>
    </citation>
    <scope>NUCLEOTIDE SEQUENCE [LARGE SCALE GENOMIC DNA]</scope>
    <source>
        <strain evidence="9 10">DSM 10068</strain>
    </source>
</reference>
<evidence type="ECO:0000313" key="10">
    <source>
        <dbReference type="Proteomes" id="UP000183995"/>
    </source>
</evidence>
<dbReference type="FunFam" id="3.40.50.300:FF:000016">
    <property type="entry name" value="Oligopeptide ABC transporter ATP-binding component"/>
    <property type="match status" value="1"/>
</dbReference>
<accession>A0A1M5XAU5</accession>
<comment type="subcellular location">
    <subcellularLocation>
        <location evidence="1">Cell membrane</location>
        <topology evidence="1">Peripheral membrane protein</topology>
    </subcellularLocation>
</comment>
<dbReference type="GO" id="GO:0005524">
    <property type="term" value="F:ATP binding"/>
    <property type="evidence" value="ECO:0007669"/>
    <property type="project" value="UniProtKB-KW"/>
</dbReference>
<dbReference type="GO" id="GO:0005886">
    <property type="term" value="C:plasma membrane"/>
    <property type="evidence" value="ECO:0007669"/>
    <property type="project" value="UniProtKB-SubCell"/>
</dbReference>
<evidence type="ECO:0000256" key="6">
    <source>
        <dbReference type="ARBA" id="ARBA00022840"/>
    </source>
</evidence>
<dbReference type="PANTHER" id="PTHR43297">
    <property type="entry name" value="OLIGOPEPTIDE TRANSPORT ATP-BINDING PROTEIN APPD"/>
    <property type="match status" value="1"/>
</dbReference>
<keyword evidence="4" id="KW-1003">Cell membrane</keyword>
<feature type="domain" description="ABC transporter" evidence="8">
    <location>
        <begin position="5"/>
        <end position="254"/>
    </location>
</feature>
<dbReference type="RefSeq" id="WP_073077660.1">
    <property type="nucleotide sequence ID" value="NZ_FQXV01000005.1"/>
</dbReference>
<dbReference type="SMART" id="SM00382">
    <property type="entry name" value="AAA"/>
    <property type="match status" value="1"/>
</dbReference>
<keyword evidence="5" id="KW-0547">Nucleotide-binding</keyword>
<dbReference type="AlphaFoldDB" id="A0A1M5XAU5"/>
<proteinExistence type="inferred from homology"/>
<dbReference type="PANTHER" id="PTHR43297:SF2">
    <property type="entry name" value="DIPEPTIDE TRANSPORT ATP-BINDING PROTEIN DPPD"/>
    <property type="match status" value="1"/>
</dbReference>
<dbReference type="NCBIfam" id="TIGR01727">
    <property type="entry name" value="oligo_HPY"/>
    <property type="match status" value="1"/>
</dbReference>
<dbReference type="PROSITE" id="PS50893">
    <property type="entry name" value="ABC_TRANSPORTER_2"/>
    <property type="match status" value="1"/>
</dbReference>
<dbReference type="InterPro" id="IPR017871">
    <property type="entry name" value="ABC_transporter-like_CS"/>
</dbReference>
<dbReference type="InterPro" id="IPR003593">
    <property type="entry name" value="AAA+_ATPase"/>
</dbReference>
<evidence type="ECO:0000256" key="7">
    <source>
        <dbReference type="ARBA" id="ARBA00023136"/>
    </source>
</evidence>
<gene>
    <name evidence="9" type="ORF">SAMN02745823_01658</name>
</gene>
<name>A0A1M5XAU5_9FIRM</name>
<evidence type="ECO:0000256" key="1">
    <source>
        <dbReference type="ARBA" id="ARBA00004202"/>
    </source>
</evidence>
<dbReference type="Proteomes" id="UP000183995">
    <property type="component" value="Unassembled WGS sequence"/>
</dbReference>
<dbReference type="InterPro" id="IPR003439">
    <property type="entry name" value="ABC_transporter-like_ATP-bd"/>
</dbReference>
<evidence type="ECO:0000313" key="9">
    <source>
        <dbReference type="EMBL" id="SHH96906.1"/>
    </source>
</evidence>
<dbReference type="Pfam" id="PF08352">
    <property type="entry name" value="oligo_HPY"/>
    <property type="match status" value="1"/>
</dbReference>
<dbReference type="STRING" id="1123282.SAMN02745823_01658"/>
<evidence type="ECO:0000256" key="4">
    <source>
        <dbReference type="ARBA" id="ARBA00022475"/>
    </source>
</evidence>
<evidence type="ECO:0000256" key="3">
    <source>
        <dbReference type="ARBA" id="ARBA00022448"/>
    </source>
</evidence>
<evidence type="ECO:0000256" key="2">
    <source>
        <dbReference type="ARBA" id="ARBA00005417"/>
    </source>
</evidence>
<protein>
    <submittedName>
        <fullName evidence="9">Peptide/nickel transport system ATP-binding protein</fullName>
    </submittedName>
</protein>
<dbReference type="GO" id="GO:0015833">
    <property type="term" value="P:peptide transport"/>
    <property type="evidence" value="ECO:0007669"/>
    <property type="project" value="InterPro"/>
</dbReference>
<dbReference type="CDD" id="cd03257">
    <property type="entry name" value="ABC_NikE_OppD_transporters"/>
    <property type="match status" value="1"/>
</dbReference>
<keyword evidence="6 9" id="KW-0067">ATP-binding</keyword>
<dbReference type="InterPro" id="IPR027417">
    <property type="entry name" value="P-loop_NTPase"/>
</dbReference>
<dbReference type="SUPFAM" id="SSF52540">
    <property type="entry name" value="P-loop containing nucleoside triphosphate hydrolases"/>
    <property type="match status" value="1"/>
</dbReference>
<dbReference type="InterPro" id="IPR013563">
    <property type="entry name" value="Oligopep_ABC_C"/>
</dbReference>
<evidence type="ECO:0000256" key="5">
    <source>
        <dbReference type="ARBA" id="ARBA00022741"/>
    </source>
</evidence>
<keyword evidence="7" id="KW-0472">Membrane</keyword>
<dbReference type="GO" id="GO:0016887">
    <property type="term" value="F:ATP hydrolysis activity"/>
    <property type="evidence" value="ECO:0007669"/>
    <property type="project" value="InterPro"/>
</dbReference>
<dbReference type="InterPro" id="IPR050388">
    <property type="entry name" value="ABC_Ni/Peptide_Import"/>
</dbReference>
<dbReference type="Pfam" id="PF00005">
    <property type="entry name" value="ABC_tran"/>
    <property type="match status" value="1"/>
</dbReference>
<organism evidence="9 10">
    <name type="scientific">Sporobacter termitidis DSM 10068</name>
    <dbReference type="NCBI Taxonomy" id="1123282"/>
    <lineage>
        <taxon>Bacteria</taxon>
        <taxon>Bacillati</taxon>
        <taxon>Bacillota</taxon>
        <taxon>Clostridia</taxon>
        <taxon>Eubacteriales</taxon>
        <taxon>Oscillospiraceae</taxon>
        <taxon>Sporobacter</taxon>
    </lineage>
</organism>
<keyword evidence="10" id="KW-1185">Reference proteome</keyword>
<comment type="similarity">
    <text evidence="2">Belongs to the ABC transporter superfamily.</text>
</comment>
<keyword evidence="3" id="KW-0813">Transport</keyword>
<dbReference type="EMBL" id="FQXV01000005">
    <property type="protein sequence ID" value="SHH96906.1"/>
    <property type="molecule type" value="Genomic_DNA"/>
</dbReference>
<dbReference type="Gene3D" id="3.40.50.300">
    <property type="entry name" value="P-loop containing nucleotide triphosphate hydrolases"/>
    <property type="match status" value="1"/>
</dbReference>
<evidence type="ECO:0000259" key="8">
    <source>
        <dbReference type="PROSITE" id="PS50893"/>
    </source>
</evidence>
<dbReference type="PROSITE" id="PS00211">
    <property type="entry name" value="ABC_TRANSPORTER_1"/>
    <property type="match status" value="1"/>
</dbReference>
<dbReference type="OrthoDB" id="9806285at2"/>
<sequence length="326" mass="35553">MEQLLDIQGLSVEVLNGGRYYKAVEQVGFQIGKGETVGLVGESGCGKSLTALSIMGLLPETARAGGRVLFRGRDLLSLTEEEKCVFRGRDISIVFQEPMTALNPLVPVGRQIAEAFLLHHTGSRAEAREAAIGMMRQVGLSRAPSLYWEYPHQLSGGMKQRVVICMALINRPALLIADEPTTALDVTIQFQILELIRQLNRTLSATVLFISHDLGVVKEVCSRLLVMYAGLIVEEGGTEDVLRHPMHPYTRQLLASIPTAQNRGRDLYSIPGAVAPLDKRKPDVCPFSDRCAQASAVCFSAAPALRGLNGRRVRCFLAGGEAIERC</sequence>